<proteinExistence type="predicted"/>
<accession>A0AAQ3PAW2</accession>
<sequence>MADPSTPPPSQRKVIGDNRVRFTSFVALLGRSKVSILIDKWDHVPEEVKNKIWQTIMTDLTSRYIHGKLSHKNPCEIYQFLDEEVWQAFQDKRLDPTFQMVLRNEFKKELFPQLRDELLSEIKSEIASLGLTIQGPAKGAPPVGASTKGSCPLPEESGDGVDVPVDCELYVDDPPGHLVALGGGDYWRKATKLIIRSFR</sequence>
<protein>
    <submittedName>
        <fullName evidence="2">Uncharacterized protein</fullName>
    </submittedName>
</protein>
<evidence type="ECO:0000313" key="3">
    <source>
        <dbReference type="Proteomes" id="UP001374535"/>
    </source>
</evidence>
<evidence type="ECO:0000313" key="2">
    <source>
        <dbReference type="EMBL" id="WVZ24868.1"/>
    </source>
</evidence>
<gene>
    <name evidence="2" type="ORF">V8G54_003412</name>
</gene>
<evidence type="ECO:0000256" key="1">
    <source>
        <dbReference type="SAM" id="MobiDB-lite"/>
    </source>
</evidence>
<reference evidence="2 3" key="1">
    <citation type="journal article" date="2023" name="Life. Sci Alliance">
        <title>Evolutionary insights into 3D genome organization and epigenetic landscape of Vigna mungo.</title>
        <authorList>
            <person name="Junaid A."/>
            <person name="Singh B."/>
            <person name="Bhatia S."/>
        </authorList>
    </citation>
    <scope>NUCLEOTIDE SEQUENCE [LARGE SCALE GENOMIC DNA]</scope>
    <source>
        <strain evidence="2">Urdbean</strain>
    </source>
</reference>
<organism evidence="2 3">
    <name type="scientific">Vigna mungo</name>
    <name type="common">Black gram</name>
    <name type="synonym">Phaseolus mungo</name>
    <dbReference type="NCBI Taxonomy" id="3915"/>
    <lineage>
        <taxon>Eukaryota</taxon>
        <taxon>Viridiplantae</taxon>
        <taxon>Streptophyta</taxon>
        <taxon>Embryophyta</taxon>
        <taxon>Tracheophyta</taxon>
        <taxon>Spermatophyta</taxon>
        <taxon>Magnoliopsida</taxon>
        <taxon>eudicotyledons</taxon>
        <taxon>Gunneridae</taxon>
        <taxon>Pentapetalae</taxon>
        <taxon>rosids</taxon>
        <taxon>fabids</taxon>
        <taxon>Fabales</taxon>
        <taxon>Fabaceae</taxon>
        <taxon>Papilionoideae</taxon>
        <taxon>50 kb inversion clade</taxon>
        <taxon>NPAAA clade</taxon>
        <taxon>indigoferoid/millettioid clade</taxon>
        <taxon>Phaseoleae</taxon>
        <taxon>Vigna</taxon>
    </lineage>
</organism>
<dbReference type="EMBL" id="CP144700">
    <property type="protein sequence ID" value="WVZ24868.1"/>
    <property type="molecule type" value="Genomic_DNA"/>
</dbReference>
<keyword evidence="3" id="KW-1185">Reference proteome</keyword>
<dbReference type="PANTHER" id="PTHR33018:SF34">
    <property type="entry name" value="OS02G0472350 PROTEIN"/>
    <property type="match status" value="1"/>
</dbReference>
<dbReference type="AlphaFoldDB" id="A0AAQ3PAW2"/>
<dbReference type="PANTHER" id="PTHR33018">
    <property type="entry name" value="OS10G0338966 PROTEIN-RELATED"/>
    <property type="match status" value="1"/>
</dbReference>
<name>A0AAQ3PAW2_VIGMU</name>
<feature type="region of interest" description="Disordered" evidence="1">
    <location>
        <begin position="138"/>
        <end position="158"/>
    </location>
</feature>
<dbReference type="Proteomes" id="UP001374535">
    <property type="component" value="Chromosome 1"/>
</dbReference>